<feature type="region of interest" description="Disordered" evidence="2">
    <location>
        <begin position="168"/>
        <end position="189"/>
    </location>
</feature>
<keyword evidence="1" id="KW-0175">Coiled coil</keyword>
<dbReference type="PANTHER" id="PTHR18947">
    <property type="entry name" value="HOOK PROTEINS"/>
    <property type="match status" value="1"/>
</dbReference>
<evidence type="ECO:0000313" key="4">
    <source>
        <dbReference type="EMBL" id="GMH77884.1"/>
    </source>
</evidence>
<proteinExistence type="predicted"/>
<dbReference type="GO" id="GO:0008017">
    <property type="term" value="F:microtubule binding"/>
    <property type="evidence" value="ECO:0007669"/>
    <property type="project" value="InterPro"/>
</dbReference>
<reference evidence="5" key="1">
    <citation type="journal article" date="2023" name="Commun. Biol.">
        <title>Genome analysis of Parmales, the sister group of diatoms, reveals the evolutionary specialization of diatoms from phago-mixotrophs to photoautotrophs.</title>
        <authorList>
            <person name="Ban H."/>
            <person name="Sato S."/>
            <person name="Yoshikawa S."/>
            <person name="Yamada K."/>
            <person name="Nakamura Y."/>
            <person name="Ichinomiya M."/>
            <person name="Sato N."/>
            <person name="Blanc-Mathieu R."/>
            <person name="Endo H."/>
            <person name="Kuwata A."/>
            <person name="Ogata H."/>
        </authorList>
    </citation>
    <scope>NUCLEOTIDE SEQUENCE [LARGE SCALE GENOMIC DNA]</scope>
    <source>
        <strain evidence="5">NIES 3701</strain>
    </source>
</reference>
<organism evidence="4 5">
    <name type="scientific">Triparma strigata</name>
    <dbReference type="NCBI Taxonomy" id="1606541"/>
    <lineage>
        <taxon>Eukaryota</taxon>
        <taxon>Sar</taxon>
        <taxon>Stramenopiles</taxon>
        <taxon>Ochrophyta</taxon>
        <taxon>Bolidophyceae</taxon>
        <taxon>Parmales</taxon>
        <taxon>Triparmaceae</taxon>
        <taxon>Triparma</taxon>
    </lineage>
</organism>
<feature type="coiled-coil region" evidence="1">
    <location>
        <begin position="289"/>
        <end position="364"/>
    </location>
</feature>
<feature type="coiled-coil region" evidence="1">
    <location>
        <begin position="422"/>
        <end position="564"/>
    </location>
</feature>
<feature type="domain" description="Hook C-terminal" evidence="3">
    <location>
        <begin position="193"/>
        <end position="550"/>
    </location>
</feature>
<accession>A0A9W7EE43</accession>
<dbReference type="GO" id="GO:0005815">
    <property type="term" value="C:microtubule organizing center"/>
    <property type="evidence" value="ECO:0007669"/>
    <property type="project" value="TreeGrafter"/>
</dbReference>
<feature type="compositionally biased region" description="Low complexity" evidence="2">
    <location>
        <begin position="168"/>
        <end position="179"/>
    </location>
</feature>
<dbReference type="PANTHER" id="PTHR18947:SF28">
    <property type="entry name" value="GIRDIN, ISOFORM A"/>
    <property type="match status" value="1"/>
</dbReference>
<dbReference type="SUPFAM" id="SSF57997">
    <property type="entry name" value="Tropomyosin"/>
    <property type="match status" value="1"/>
</dbReference>
<dbReference type="EMBL" id="BRXY01000214">
    <property type="protein sequence ID" value="GMH77884.1"/>
    <property type="molecule type" value="Genomic_DNA"/>
</dbReference>
<evidence type="ECO:0000256" key="1">
    <source>
        <dbReference type="SAM" id="Coils"/>
    </source>
</evidence>
<keyword evidence="5" id="KW-1185">Reference proteome</keyword>
<dbReference type="GO" id="GO:0051959">
    <property type="term" value="F:dynein light intermediate chain binding"/>
    <property type="evidence" value="ECO:0007669"/>
    <property type="project" value="TreeGrafter"/>
</dbReference>
<evidence type="ECO:0000256" key="2">
    <source>
        <dbReference type="SAM" id="MobiDB-lite"/>
    </source>
</evidence>
<feature type="coiled-coil region" evidence="1">
    <location>
        <begin position="632"/>
        <end position="765"/>
    </location>
</feature>
<comment type="caution">
    <text evidence="4">The sequence shown here is derived from an EMBL/GenBank/DDBJ whole genome shotgun (WGS) entry which is preliminary data.</text>
</comment>
<evidence type="ECO:0000313" key="5">
    <source>
        <dbReference type="Proteomes" id="UP001165085"/>
    </source>
</evidence>
<name>A0A9W7EE43_9STRA</name>
<sequence>MSSPATATPSSALLAWLNCHGYEGEPITEIQLCDKAQELLDVANLIYDPLYDSRDNSTASAASSPIKCVPGAETSLLFFHYLELTSSSFIHNSPVTSNSLLSSLTVNPSLLLSSLRNLLVYAVSDSCHRKTTEVKSIMSLPRSVQKQLMRIIETGTIEVEVHLTWSLSTSTPQKKSPSPQYHPTSSTKKLKAQNQTLLTSLSSLKKENSNLKDDLHALRSSSTAAQLSLDLETLESFESRESNLKSEVSSLKATVTRLLPFEKSSSDLQHSLESLRDEIDVLKFNAAKVVSLEKQVNNYKDKVSTLKDVKNELDRERDRGGKNIDKLFKLEKEVKRMQGIKKGLEEYKKKYADVSGEMELKEEECIKLRRIVGRFEKMEREMKGEAGSNLRCVSELQKLLVESYGEDEMSCNLVGSGISELNPKVVEELNRLRGENEEIKKRLEEEGEENLKRLEEELEDVKLKSENFKKQVVEKKEEVGKFKVEVKNMKSKIKTFESEIKSLKKSGEEEIRRHETAMEDLIREHEIEVKDEREKHEDEIKELREKLEGENKRLSSLLDKSDSELKDTSSKLSALTSELNSTTSDYSTYKENHTLSNSKVAQKKASYESQISSLTSQISSLTTDRDFHLSTSNRLKLEAASLEEDLSQLRSVNSSSDYGSDNYEALQREYNVLLNEIKSLRNLSQNTSTISGPGDVDSMKVLRSEYDKKISEIKGEKRELVLNVSAERANLQKAKAREWNLVNTVRERDEEITSLKLEVERLERGGRKAMEDVTNLKGEDTTSKPKLLSTVVGDGEGGGEQECKQS</sequence>
<dbReference type="GO" id="GO:0005737">
    <property type="term" value="C:cytoplasm"/>
    <property type="evidence" value="ECO:0007669"/>
    <property type="project" value="TreeGrafter"/>
</dbReference>
<dbReference type="GO" id="GO:0031122">
    <property type="term" value="P:cytoplasmic microtubule organization"/>
    <property type="evidence" value="ECO:0007669"/>
    <property type="project" value="InterPro"/>
</dbReference>
<dbReference type="Proteomes" id="UP001165085">
    <property type="component" value="Unassembled WGS sequence"/>
</dbReference>
<dbReference type="InterPro" id="IPR008636">
    <property type="entry name" value="Hook_C"/>
</dbReference>
<dbReference type="OrthoDB" id="49395at2759"/>
<feature type="coiled-coil region" evidence="1">
    <location>
        <begin position="194"/>
        <end position="254"/>
    </location>
</feature>
<dbReference type="GO" id="GO:0030705">
    <property type="term" value="P:cytoskeleton-dependent intracellular transport"/>
    <property type="evidence" value="ECO:0007669"/>
    <property type="project" value="TreeGrafter"/>
</dbReference>
<evidence type="ECO:0000259" key="3">
    <source>
        <dbReference type="Pfam" id="PF05622"/>
    </source>
</evidence>
<dbReference type="Pfam" id="PF05622">
    <property type="entry name" value="HOOK"/>
    <property type="match status" value="1"/>
</dbReference>
<protein>
    <recommendedName>
        <fullName evidence="3">Hook C-terminal domain-containing protein</fullName>
    </recommendedName>
</protein>
<feature type="region of interest" description="Disordered" evidence="2">
    <location>
        <begin position="774"/>
        <end position="806"/>
    </location>
</feature>
<dbReference type="AlphaFoldDB" id="A0A9W7EE43"/>
<gene>
    <name evidence="4" type="ORF">TrST_g12468</name>
</gene>